<feature type="binding site" evidence="6">
    <location>
        <position position="70"/>
    </location>
    <ligand>
        <name>[4Fe-4S] cluster</name>
        <dbReference type="ChEBI" id="CHEBI:49883"/>
        <label>2</label>
    </ligand>
</feature>
<dbReference type="InterPro" id="IPR017900">
    <property type="entry name" value="4Fe4S_Fe_S_CS"/>
</dbReference>
<sequence length="167" mass="17948">MTVSRSRRTLFLGGRSAVASERRPPWTSDSFTDLCSRCGDCIRACPEQVLAPGDGGFPQVVFRGEGCTFCGECAGACPEPVFDLAREAFHWKATVGNTCLALNGIHCQSCQDACEPRAIRFRPRLGKPPEPDISEDTCTGCFACAAVCPQDAISLNTPSETRETSHA</sequence>
<dbReference type="GO" id="GO:0046872">
    <property type="term" value="F:metal ion binding"/>
    <property type="evidence" value="ECO:0007669"/>
    <property type="project" value="UniProtKB-KW"/>
</dbReference>
<dbReference type="GO" id="GO:0051539">
    <property type="term" value="F:4 iron, 4 sulfur cluster binding"/>
    <property type="evidence" value="ECO:0007669"/>
    <property type="project" value="UniProtKB-UniRule"/>
</dbReference>
<dbReference type="OrthoDB" id="9808559at2"/>
<dbReference type="NCBIfam" id="TIGR00402">
    <property type="entry name" value="napF"/>
    <property type="match status" value="1"/>
</dbReference>
<feature type="binding site" evidence="6">
    <location>
        <position position="45"/>
    </location>
    <ligand>
        <name>[4Fe-4S] cluster</name>
        <dbReference type="ChEBI" id="CHEBI:49883"/>
        <label>1</label>
    </ligand>
</feature>
<feature type="binding site" evidence="6">
    <location>
        <position position="38"/>
    </location>
    <ligand>
        <name>[4Fe-4S] cluster</name>
        <dbReference type="ChEBI" id="CHEBI:49883"/>
        <label>1</label>
    </ligand>
</feature>
<dbReference type="STRING" id="650891.SAMN05216203_2433"/>
<dbReference type="InterPro" id="IPR017896">
    <property type="entry name" value="4Fe4S_Fe-S-bd"/>
</dbReference>
<evidence type="ECO:0000256" key="6">
    <source>
        <dbReference type="HAMAP-Rule" id="MF_02201"/>
    </source>
</evidence>
<feature type="domain" description="4Fe-4S ferredoxin-type" evidence="7">
    <location>
        <begin position="24"/>
        <end position="55"/>
    </location>
</feature>
<dbReference type="PANTHER" id="PTHR43687:SF4">
    <property type="entry name" value="BLR5484 PROTEIN"/>
    <property type="match status" value="1"/>
</dbReference>
<dbReference type="RefSeq" id="WP_092012741.1">
    <property type="nucleotide sequence ID" value="NZ_FOYW01000001.1"/>
</dbReference>
<feature type="binding site" evidence="6">
    <location>
        <position position="148"/>
    </location>
    <ligand>
        <name>[4Fe-4S] cluster</name>
        <dbReference type="ChEBI" id="CHEBI:49883"/>
        <label>3</label>
    </ligand>
</feature>
<accession>A0A1I6IM86</accession>
<feature type="binding site" evidence="6">
    <location>
        <position position="144"/>
    </location>
    <ligand>
        <name>[4Fe-4S] cluster</name>
        <dbReference type="ChEBI" id="CHEBI:49883"/>
        <label>3</label>
    </ligand>
</feature>
<evidence type="ECO:0000256" key="3">
    <source>
        <dbReference type="ARBA" id="ARBA00022737"/>
    </source>
</evidence>
<comment type="function">
    <text evidence="6">Could be involved in the maturation of NapA, the catalytic subunit of the periplasmic nitrate reductase, before its export into the periplasm.</text>
</comment>
<dbReference type="EMBL" id="FOYW01000001">
    <property type="protein sequence ID" value="SFR67390.1"/>
    <property type="molecule type" value="Genomic_DNA"/>
</dbReference>
<feature type="binding site" evidence="6">
    <location>
        <position position="41"/>
    </location>
    <ligand>
        <name>[4Fe-4S] cluster</name>
        <dbReference type="ChEBI" id="CHEBI:49883"/>
        <label>1</label>
    </ligand>
</feature>
<keyword evidence="4 6" id="KW-0408">Iron</keyword>
<dbReference type="Proteomes" id="UP000198644">
    <property type="component" value="Unassembled WGS sequence"/>
</dbReference>
<comment type="subcellular location">
    <subcellularLocation>
        <location evidence="6">Cytoplasm</location>
    </subcellularLocation>
</comment>
<dbReference type="Pfam" id="PF12838">
    <property type="entry name" value="Fer4_7"/>
    <property type="match status" value="2"/>
</dbReference>
<feature type="binding site" evidence="6">
    <location>
        <position position="73"/>
    </location>
    <ligand>
        <name>[4Fe-4S] cluster</name>
        <dbReference type="ChEBI" id="CHEBI:49883"/>
        <label>2</label>
    </ligand>
</feature>
<keyword evidence="5 6" id="KW-0411">Iron-sulfur</keyword>
<dbReference type="Gene3D" id="3.30.70.20">
    <property type="match status" value="2"/>
</dbReference>
<dbReference type="PROSITE" id="PS51379">
    <property type="entry name" value="4FE4S_FER_2"/>
    <property type="match status" value="3"/>
</dbReference>
<feature type="domain" description="4Fe-4S ferredoxin-type" evidence="7">
    <location>
        <begin position="58"/>
        <end position="87"/>
    </location>
</feature>
<evidence type="ECO:0000256" key="2">
    <source>
        <dbReference type="ARBA" id="ARBA00022723"/>
    </source>
</evidence>
<feature type="binding site" evidence="6">
    <location>
        <position position="67"/>
    </location>
    <ligand>
        <name>[4Fe-4S] cluster</name>
        <dbReference type="ChEBI" id="CHEBI:49883"/>
        <label>2</label>
    </ligand>
</feature>
<dbReference type="PROSITE" id="PS00198">
    <property type="entry name" value="4FE4S_FER_1"/>
    <property type="match status" value="1"/>
</dbReference>
<evidence type="ECO:0000259" key="7">
    <source>
        <dbReference type="PROSITE" id="PS51379"/>
    </source>
</evidence>
<dbReference type="InterPro" id="IPR004496">
    <property type="entry name" value="NapF"/>
</dbReference>
<keyword evidence="1 6" id="KW-0004">4Fe-4S</keyword>
<comment type="cofactor">
    <cofactor evidence="6">
        <name>[4Fe-4S] cluster</name>
        <dbReference type="ChEBI" id="CHEBI:49883"/>
    </cofactor>
</comment>
<reference evidence="8 9" key="1">
    <citation type="submission" date="2016-10" db="EMBL/GenBank/DDBJ databases">
        <authorList>
            <person name="de Groot N.N."/>
        </authorList>
    </citation>
    <scope>NUCLEOTIDE SEQUENCE [LARGE SCALE GENOMIC DNA]</scope>
    <source>
        <strain evidence="8 9">CGMCC 1.9167</strain>
    </source>
</reference>
<evidence type="ECO:0000256" key="5">
    <source>
        <dbReference type="ARBA" id="ARBA00023014"/>
    </source>
</evidence>
<keyword evidence="3 6" id="KW-0677">Repeat</keyword>
<evidence type="ECO:0000256" key="4">
    <source>
        <dbReference type="ARBA" id="ARBA00023004"/>
    </source>
</evidence>
<keyword evidence="9" id="KW-1185">Reference proteome</keyword>
<proteinExistence type="inferred from homology"/>
<evidence type="ECO:0000313" key="8">
    <source>
        <dbReference type="EMBL" id="SFR67390.1"/>
    </source>
</evidence>
<evidence type="ECO:0000256" key="1">
    <source>
        <dbReference type="ARBA" id="ARBA00022485"/>
    </source>
</evidence>
<dbReference type="CDD" id="cd10564">
    <property type="entry name" value="NapF_like"/>
    <property type="match status" value="1"/>
</dbReference>
<name>A0A1I6IM86_9GAMM</name>
<feature type="binding site" evidence="6">
    <location>
        <position position="77"/>
    </location>
    <ligand>
        <name>[4Fe-4S] cluster</name>
        <dbReference type="ChEBI" id="CHEBI:49883"/>
        <label>2</label>
    </ligand>
</feature>
<comment type="similarity">
    <text evidence="6">Belongs to the NapF family.</text>
</comment>
<comment type="subunit">
    <text evidence="6">Interacts with the cytoplasmic NapA precursor.</text>
</comment>
<dbReference type="SUPFAM" id="SSF54862">
    <property type="entry name" value="4Fe-4S ferredoxins"/>
    <property type="match status" value="1"/>
</dbReference>
<dbReference type="InterPro" id="IPR050572">
    <property type="entry name" value="Fe-S_Ferredoxin"/>
</dbReference>
<dbReference type="GO" id="GO:0005737">
    <property type="term" value="C:cytoplasm"/>
    <property type="evidence" value="ECO:0007669"/>
    <property type="project" value="UniProtKB-SubCell"/>
</dbReference>
<organism evidence="8 9">
    <name type="scientific">Marinobacter daqiaonensis</name>
    <dbReference type="NCBI Taxonomy" id="650891"/>
    <lineage>
        <taxon>Bacteria</taxon>
        <taxon>Pseudomonadati</taxon>
        <taxon>Pseudomonadota</taxon>
        <taxon>Gammaproteobacteria</taxon>
        <taxon>Pseudomonadales</taxon>
        <taxon>Marinobacteraceae</taxon>
        <taxon>Marinobacter</taxon>
    </lineage>
</organism>
<dbReference type="HAMAP" id="MF_02201">
    <property type="entry name" value="NapF"/>
    <property type="match status" value="1"/>
</dbReference>
<feature type="binding site" evidence="6">
    <location>
        <position position="141"/>
    </location>
    <ligand>
        <name>[4Fe-4S] cluster</name>
        <dbReference type="ChEBI" id="CHEBI:49883"/>
        <label>3</label>
    </ligand>
</feature>
<dbReference type="PANTHER" id="PTHR43687">
    <property type="entry name" value="ADENYLYLSULFATE REDUCTASE, BETA SUBUNIT"/>
    <property type="match status" value="1"/>
</dbReference>
<gene>
    <name evidence="6" type="primary">napF</name>
    <name evidence="8" type="ORF">SAMN05216203_2433</name>
</gene>
<evidence type="ECO:0000313" key="9">
    <source>
        <dbReference type="Proteomes" id="UP000198644"/>
    </source>
</evidence>
<keyword evidence="2 6" id="KW-0479">Metal-binding</keyword>
<keyword evidence="6" id="KW-0963">Cytoplasm</keyword>
<feature type="binding site" evidence="6">
    <location>
        <position position="35"/>
    </location>
    <ligand>
        <name>[4Fe-4S] cluster</name>
        <dbReference type="ChEBI" id="CHEBI:49883"/>
        <label>1</label>
    </ligand>
</feature>
<feature type="binding site" evidence="6">
    <location>
        <position position="138"/>
    </location>
    <ligand>
        <name>[4Fe-4S] cluster</name>
        <dbReference type="ChEBI" id="CHEBI:49883"/>
        <label>3</label>
    </ligand>
</feature>
<feature type="domain" description="4Fe-4S ferredoxin-type" evidence="7">
    <location>
        <begin position="129"/>
        <end position="158"/>
    </location>
</feature>
<protein>
    <recommendedName>
        <fullName evidence="6">Ferredoxin-type protein NapF</fullName>
    </recommendedName>
</protein>
<dbReference type="AlphaFoldDB" id="A0A1I6IM86"/>